<sequence>MAVTRLDIMNLRERGTVRTLITGVDSDGRSCVVSEQDAALDQLAPGFAMGIPYATEASPPPARPAGNAPLIDQGIAPGLVRWMVVELGPDSETPMHHTDTLDLQTVLSGSVDLVLDDGAHRLQAGDQVVLAGVDHAWRGGPDGCRLSAVLIGTPPPTGA</sequence>
<evidence type="ECO:0000313" key="1">
    <source>
        <dbReference type="EMBL" id="MBB2990997.1"/>
    </source>
</evidence>
<gene>
    <name evidence="1" type="ORF">FHR72_002470</name>
</gene>
<keyword evidence="1" id="KW-0223">Dioxygenase</keyword>
<dbReference type="Gene3D" id="2.60.120.10">
    <property type="entry name" value="Jelly Rolls"/>
    <property type="match status" value="1"/>
</dbReference>
<dbReference type="RefSeq" id="WP_311736129.1">
    <property type="nucleotide sequence ID" value="NZ_JACHVU010000004.1"/>
</dbReference>
<dbReference type="EMBL" id="JACHVU010000004">
    <property type="protein sequence ID" value="MBB2990997.1"/>
    <property type="molecule type" value="Genomic_DNA"/>
</dbReference>
<dbReference type="InterPro" id="IPR011051">
    <property type="entry name" value="RmlC_Cupin_sf"/>
</dbReference>
<organism evidence="1 2">
    <name type="scientific">Mycolicibacterium iranicum</name>
    <name type="common">Mycobacterium iranicum</name>
    <dbReference type="NCBI Taxonomy" id="912594"/>
    <lineage>
        <taxon>Bacteria</taxon>
        <taxon>Bacillati</taxon>
        <taxon>Actinomycetota</taxon>
        <taxon>Actinomycetes</taxon>
        <taxon>Mycobacteriales</taxon>
        <taxon>Mycobacteriaceae</taxon>
        <taxon>Mycolicibacterium</taxon>
    </lineage>
</organism>
<protein>
    <submittedName>
        <fullName evidence="1">Quercetin dioxygenase-like cupin family protein</fullName>
    </submittedName>
</protein>
<accession>A0A839Q5S8</accession>
<reference evidence="1 2" key="1">
    <citation type="submission" date="2020-08" db="EMBL/GenBank/DDBJ databases">
        <title>The Agave Microbiome: Exploring the role of microbial communities in plant adaptations to desert environments.</title>
        <authorList>
            <person name="Partida-Martinez L.P."/>
        </authorList>
    </citation>
    <scope>NUCLEOTIDE SEQUENCE [LARGE SCALE GENOMIC DNA]</scope>
    <source>
        <strain evidence="1 2">AT2.18</strain>
    </source>
</reference>
<dbReference type="Proteomes" id="UP000550501">
    <property type="component" value="Unassembled WGS sequence"/>
</dbReference>
<proteinExistence type="predicted"/>
<dbReference type="SUPFAM" id="SSF51182">
    <property type="entry name" value="RmlC-like cupins"/>
    <property type="match status" value="1"/>
</dbReference>
<dbReference type="AlphaFoldDB" id="A0A839Q5S8"/>
<keyword evidence="1" id="KW-0560">Oxidoreductase</keyword>
<name>A0A839Q5S8_MYCIR</name>
<comment type="caution">
    <text evidence="1">The sequence shown here is derived from an EMBL/GenBank/DDBJ whole genome shotgun (WGS) entry which is preliminary data.</text>
</comment>
<dbReference type="InterPro" id="IPR047142">
    <property type="entry name" value="OryJ/VirC-like"/>
</dbReference>
<dbReference type="PANTHER" id="PTHR36156">
    <property type="entry name" value="SLR2101 PROTEIN"/>
    <property type="match status" value="1"/>
</dbReference>
<keyword evidence="2" id="KW-1185">Reference proteome</keyword>
<dbReference type="GO" id="GO:0051213">
    <property type="term" value="F:dioxygenase activity"/>
    <property type="evidence" value="ECO:0007669"/>
    <property type="project" value="UniProtKB-KW"/>
</dbReference>
<dbReference type="InterPro" id="IPR014710">
    <property type="entry name" value="RmlC-like_jellyroll"/>
</dbReference>
<evidence type="ECO:0000313" key="2">
    <source>
        <dbReference type="Proteomes" id="UP000550501"/>
    </source>
</evidence>
<dbReference type="PANTHER" id="PTHR36156:SF2">
    <property type="entry name" value="CUPIN TYPE-2 DOMAIN-CONTAINING PROTEIN"/>
    <property type="match status" value="1"/>
</dbReference>